<sequence length="67" mass="8185">MKLSPNVITRQKKHTNRSAQDARKVNDGFTEHQRPQQCQWPCQRKDRRGHMRDRKRGEHIHRRDNKT</sequence>
<dbReference type="AlphaFoldDB" id="A0A2P2MH48"/>
<protein>
    <submittedName>
        <fullName evidence="2">V-type proton ATPase proteolipid subunit</fullName>
    </submittedName>
</protein>
<evidence type="ECO:0000256" key="1">
    <source>
        <dbReference type="SAM" id="MobiDB-lite"/>
    </source>
</evidence>
<evidence type="ECO:0000313" key="2">
    <source>
        <dbReference type="EMBL" id="MBX29554.1"/>
    </source>
</evidence>
<name>A0A2P2MH48_RHIMU</name>
<feature type="compositionally biased region" description="Basic and acidic residues" evidence="1">
    <location>
        <begin position="20"/>
        <end position="34"/>
    </location>
</feature>
<proteinExistence type="predicted"/>
<dbReference type="EMBL" id="GGEC01049070">
    <property type="protein sequence ID" value="MBX29554.1"/>
    <property type="molecule type" value="Transcribed_RNA"/>
</dbReference>
<feature type="compositionally biased region" description="Basic residues" evidence="1">
    <location>
        <begin position="45"/>
        <end position="67"/>
    </location>
</feature>
<feature type="region of interest" description="Disordered" evidence="1">
    <location>
        <begin position="1"/>
        <end position="67"/>
    </location>
</feature>
<reference evidence="2" key="1">
    <citation type="submission" date="2018-02" db="EMBL/GenBank/DDBJ databases">
        <title>Rhizophora mucronata_Transcriptome.</title>
        <authorList>
            <person name="Meera S.P."/>
            <person name="Sreeshan A."/>
            <person name="Augustine A."/>
        </authorList>
    </citation>
    <scope>NUCLEOTIDE SEQUENCE</scope>
    <source>
        <tissue evidence="2">Leaf</tissue>
    </source>
</reference>
<accession>A0A2P2MH48</accession>
<organism evidence="2">
    <name type="scientific">Rhizophora mucronata</name>
    <name type="common">Asiatic mangrove</name>
    <dbReference type="NCBI Taxonomy" id="61149"/>
    <lineage>
        <taxon>Eukaryota</taxon>
        <taxon>Viridiplantae</taxon>
        <taxon>Streptophyta</taxon>
        <taxon>Embryophyta</taxon>
        <taxon>Tracheophyta</taxon>
        <taxon>Spermatophyta</taxon>
        <taxon>Magnoliopsida</taxon>
        <taxon>eudicotyledons</taxon>
        <taxon>Gunneridae</taxon>
        <taxon>Pentapetalae</taxon>
        <taxon>rosids</taxon>
        <taxon>fabids</taxon>
        <taxon>Malpighiales</taxon>
        <taxon>Rhizophoraceae</taxon>
        <taxon>Rhizophora</taxon>
    </lineage>
</organism>